<keyword evidence="5" id="KW-1185">Reference proteome</keyword>
<dbReference type="InterPro" id="IPR036291">
    <property type="entry name" value="NAD(P)-bd_dom_sf"/>
</dbReference>
<dbReference type="InterPro" id="IPR001509">
    <property type="entry name" value="Epimerase_deHydtase"/>
</dbReference>
<dbReference type="CDD" id="cd05242">
    <property type="entry name" value="SDR_a8"/>
    <property type="match status" value="1"/>
</dbReference>
<feature type="domain" description="DUF1731" evidence="3">
    <location>
        <begin position="247"/>
        <end position="293"/>
    </location>
</feature>
<dbReference type="RefSeq" id="WP_382405720.1">
    <property type="nucleotide sequence ID" value="NZ_JBHSGU010000002.1"/>
</dbReference>
<dbReference type="EMBL" id="JBHSGU010000002">
    <property type="protein sequence ID" value="MFC4699014.1"/>
    <property type="molecule type" value="Genomic_DNA"/>
</dbReference>
<gene>
    <name evidence="4" type="ORF">ACFO4O_02450</name>
</gene>
<dbReference type="Pfam" id="PF01370">
    <property type="entry name" value="Epimerase"/>
    <property type="match status" value="1"/>
</dbReference>
<evidence type="ECO:0000259" key="2">
    <source>
        <dbReference type="Pfam" id="PF01370"/>
    </source>
</evidence>
<proteinExistence type="inferred from homology"/>
<dbReference type="SUPFAM" id="SSF51735">
    <property type="entry name" value="NAD(P)-binding Rossmann-fold domains"/>
    <property type="match status" value="1"/>
</dbReference>
<evidence type="ECO:0000256" key="1">
    <source>
        <dbReference type="ARBA" id="ARBA00009353"/>
    </source>
</evidence>
<protein>
    <submittedName>
        <fullName evidence="4">TIGR01777 family oxidoreductase</fullName>
    </submittedName>
</protein>
<dbReference type="PANTHER" id="PTHR11092">
    <property type="entry name" value="SUGAR NUCLEOTIDE EPIMERASE RELATED"/>
    <property type="match status" value="1"/>
</dbReference>
<reference evidence="5" key="1">
    <citation type="journal article" date="2019" name="Int. J. Syst. Evol. Microbiol.">
        <title>The Global Catalogue of Microorganisms (GCM) 10K type strain sequencing project: providing services to taxonomists for standard genome sequencing and annotation.</title>
        <authorList>
            <consortium name="The Broad Institute Genomics Platform"/>
            <consortium name="The Broad Institute Genome Sequencing Center for Infectious Disease"/>
            <person name="Wu L."/>
            <person name="Ma J."/>
        </authorList>
    </citation>
    <scope>NUCLEOTIDE SEQUENCE [LARGE SCALE GENOMIC DNA]</scope>
    <source>
        <strain evidence="5">KACC 12507</strain>
    </source>
</reference>
<dbReference type="InterPro" id="IPR010099">
    <property type="entry name" value="SDR39U1"/>
</dbReference>
<evidence type="ECO:0000313" key="5">
    <source>
        <dbReference type="Proteomes" id="UP001595897"/>
    </source>
</evidence>
<organism evidence="4 5">
    <name type="scientific">Glaciecola siphonariae</name>
    <dbReference type="NCBI Taxonomy" id="521012"/>
    <lineage>
        <taxon>Bacteria</taxon>
        <taxon>Pseudomonadati</taxon>
        <taxon>Pseudomonadota</taxon>
        <taxon>Gammaproteobacteria</taxon>
        <taxon>Alteromonadales</taxon>
        <taxon>Alteromonadaceae</taxon>
        <taxon>Glaciecola</taxon>
    </lineage>
</organism>
<comment type="caution">
    <text evidence="4">The sequence shown here is derived from an EMBL/GenBank/DDBJ whole genome shotgun (WGS) entry which is preliminary data.</text>
</comment>
<accession>A0ABV9LS17</accession>
<evidence type="ECO:0000259" key="3">
    <source>
        <dbReference type="Pfam" id="PF08338"/>
    </source>
</evidence>
<dbReference type="Proteomes" id="UP001595897">
    <property type="component" value="Unassembled WGS sequence"/>
</dbReference>
<sequence length="296" mass="33167">MKRMLLTGGTGLIGRHFIAKHKEHYDIRVISRDPKRAQRLLGDSVKAFTLDELDDVNDYDIIVNLAGEPIADKRWSDAQKERICQSRWTITERLVRLINAAENAPDVFISGSAIGFYGRQGDTPITEDFSQFHDEFSREVCVKWEDIANQANTRTCILRTGVVLADDGGALSKMLMPFRLGLGGPIGDGKQFMSWIHIEDMVRAIEFLIESEQCSGPFNLTSPKPASNAFFAHKLCKRLDRPCIFTTPTFAVKLLMGESSDLVIYGQKVLPMRLESAGFHFSFPVLVDALAALDLR</sequence>
<evidence type="ECO:0000313" key="4">
    <source>
        <dbReference type="EMBL" id="MFC4699014.1"/>
    </source>
</evidence>
<dbReference type="NCBIfam" id="TIGR01777">
    <property type="entry name" value="yfcH"/>
    <property type="match status" value="1"/>
</dbReference>
<dbReference type="PANTHER" id="PTHR11092:SF0">
    <property type="entry name" value="EPIMERASE FAMILY PROTEIN SDR39U1"/>
    <property type="match status" value="1"/>
</dbReference>
<comment type="similarity">
    <text evidence="1">Belongs to the NAD(P)-dependent epimerase/dehydratase family. SDR39U1 subfamily.</text>
</comment>
<dbReference type="Pfam" id="PF08338">
    <property type="entry name" value="DUF1731"/>
    <property type="match status" value="1"/>
</dbReference>
<dbReference type="InterPro" id="IPR013549">
    <property type="entry name" value="DUF1731"/>
</dbReference>
<dbReference type="Gene3D" id="3.40.50.720">
    <property type="entry name" value="NAD(P)-binding Rossmann-like Domain"/>
    <property type="match status" value="1"/>
</dbReference>
<feature type="domain" description="NAD-dependent epimerase/dehydratase" evidence="2">
    <location>
        <begin position="4"/>
        <end position="213"/>
    </location>
</feature>
<name>A0ABV9LS17_9ALTE</name>